<evidence type="ECO:0000313" key="1">
    <source>
        <dbReference type="EMBL" id="PQH48477.1"/>
    </source>
</evidence>
<comment type="caution">
    <text evidence="1">The sequence shown here is derived from an EMBL/GenBank/DDBJ whole genome shotgun (WGS) entry which is preliminary data.</text>
</comment>
<name>A0AB37AB80_ACIBA</name>
<dbReference type="AlphaFoldDB" id="A0AB37AB80"/>
<dbReference type="EMBL" id="PUDN01000114">
    <property type="protein sequence ID" value="PQH48477.1"/>
    <property type="molecule type" value="Genomic_DNA"/>
</dbReference>
<evidence type="ECO:0000313" key="2">
    <source>
        <dbReference type="Proteomes" id="UP000239276"/>
    </source>
</evidence>
<reference evidence="1 2" key="1">
    <citation type="journal article" date="2018" name="J. Antimicrob. Chemother.">
        <title>Phylogenomics of colistin-susceptible and resistant XDR Acinetobacter baumannii.</title>
        <authorList>
            <person name="Mustapha M."/>
            <person name="Li B."/>
            <person name="Pacey M.P."/>
            <person name="Mettus R.T."/>
            <person name="McElheny C.L."/>
            <person name="Ernst R.K."/>
            <person name="Cooper V.S."/>
            <person name="Doi Y."/>
        </authorList>
    </citation>
    <scope>NUCLEOTIDE SEQUENCE [LARGE SCALE GENOMIC DNA]</scope>
    <source>
        <strain evidence="1 2">R20</strain>
    </source>
</reference>
<gene>
    <name evidence="1" type="ORF">C5U34_16865</name>
</gene>
<proteinExistence type="predicted"/>
<sequence>MRIITLKDIESGEEIKVQEIDDSKDTQSIDGYITRVIKTKWIYLDGGADVPHNFHEDLRNANLKSPIGNGHIVVDIQYVS</sequence>
<organism evidence="1 2">
    <name type="scientific">Acinetobacter baumannii</name>
    <dbReference type="NCBI Taxonomy" id="470"/>
    <lineage>
        <taxon>Bacteria</taxon>
        <taxon>Pseudomonadati</taxon>
        <taxon>Pseudomonadota</taxon>
        <taxon>Gammaproteobacteria</taxon>
        <taxon>Moraxellales</taxon>
        <taxon>Moraxellaceae</taxon>
        <taxon>Acinetobacter</taxon>
        <taxon>Acinetobacter calcoaceticus/baumannii complex</taxon>
    </lineage>
</organism>
<protein>
    <submittedName>
        <fullName evidence="1">Uncharacterized protein</fullName>
    </submittedName>
</protein>
<accession>A0AB37AB80</accession>
<dbReference type="Proteomes" id="UP000239276">
    <property type="component" value="Unassembled WGS sequence"/>
</dbReference>